<dbReference type="Gene3D" id="3.90.1720.10">
    <property type="entry name" value="endopeptidase domain like (from Nostoc punctiforme)"/>
    <property type="match status" value="1"/>
</dbReference>
<feature type="signal peptide" evidence="1">
    <location>
        <begin position="1"/>
        <end position="24"/>
    </location>
</feature>
<gene>
    <name evidence="3" type="ORF">PQJ61_06760</name>
</gene>
<sequence>MSAFKKLLLPLIFATAFFSGCATMAEADSWLPEEEAQHRVEGEKLKPIQSKLIAATDEYLGRTEGVLKAFGRSYYLDCSGFLMAVYYTAGINLEKCYSGYEGNGVKRLYSCLRDEKLIYNAKIPAVGDLIFWDNTYDRNEDGLFNDYFSHVGMVVDVASDGTITYAHHNYRQGIVLEKMNLFYPHDREYNSPMRMLGSPPAPNGQSLSSELVRVFARAWKLPKSFWR</sequence>
<dbReference type="AlphaFoldDB" id="A0AAJ1IEP1"/>
<feature type="domain" description="Peptidase C51" evidence="2">
    <location>
        <begin position="77"/>
        <end position="169"/>
    </location>
</feature>
<dbReference type="SUPFAM" id="SSF54001">
    <property type="entry name" value="Cysteine proteinases"/>
    <property type="match status" value="1"/>
</dbReference>
<reference evidence="3 4" key="1">
    <citation type="submission" date="2022-12" db="EMBL/GenBank/DDBJ databases">
        <title>Metagenome assembled genome from gulf of manar.</title>
        <authorList>
            <person name="Kohli P."/>
            <person name="Pk S."/>
            <person name="Venkata Ramana C."/>
            <person name="Sasikala C."/>
        </authorList>
    </citation>
    <scope>NUCLEOTIDE SEQUENCE [LARGE SCALE GENOMIC DNA]</scope>
    <source>
        <strain evidence="3">JB008</strain>
    </source>
</reference>
<dbReference type="Proteomes" id="UP001221217">
    <property type="component" value="Unassembled WGS sequence"/>
</dbReference>
<evidence type="ECO:0000259" key="2">
    <source>
        <dbReference type="Pfam" id="PF05257"/>
    </source>
</evidence>
<dbReference type="InterPro" id="IPR007921">
    <property type="entry name" value="CHAP_dom"/>
</dbReference>
<dbReference type="PROSITE" id="PS51257">
    <property type="entry name" value="PROKAR_LIPOPROTEIN"/>
    <property type="match status" value="1"/>
</dbReference>
<evidence type="ECO:0000313" key="4">
    <source>
        <dbReference type="Proteomes" id="UP001221217"/>
    </source>
</evidence>
<dbReference type="InterPro" id="IPR038765">
    <property type="entry name" value="Papain-like_cys_pep_sf"/>
</dbReference>
<proteinExistence type="predicted"/>
<comment type="caution">
    <text evidence="3">The sequence shown here is derived from an EMBL/GenBank/DDBJ whole genome shotgun (WGS) entry which is preliminary data.</text>
</comment>
<feature type="chain" id="PRO_5042530722" evidence="1">
    <location>
        <begin position="25"/>
        <end position="227"/>
    </location>
</feature>
<keyword evidence="1" id="KW-0732">Signal</keyword>
<evidence type="ECO:0000256" key="1">
    <source>
        <dbReference type="SAM" id="SignalP"/>
    </source>
</evidence>
<protein>
    <submittedName>
        <fullName evidence="3">CHAP domain-containing protein</fullName>
    </submittedName>
</protein>
<evidence type="ECO:0000313" key="3">
    <source>
        <dbReference type="EMBL" id="MDC7226448.1"/>
    </source>
</evidence>
<dbReference type="EMBL" id="JAQQAL010000011">
    <property type="protein sequence ID" value="MDC7226448.1"/>
    <property type="molecule type" value="Genomic_DNA"/>
</dbReference>
<name>A0AAJ1IEP1_9SPIO</name>
<dbReference type="Pfam" id="PF05257">
    <property type="entry name" value="CHAP"/>
    <property type="match status" value="1"/>
</dbReference>
<accession>A0AAJ1IEP1</accession>
<organism evidence="3 4">
    <name type="scientific">Candidatus Thalassospirochaeta sargassi</name>
    <dbReference type="NCBI Taxonomy" id="3119039"/>
    <lineage>
        <taxon>Bacteria</taxon>
        <taxon>Pseudomonadati</taxon>
        <taxon>Spirochaetota</taxon>
        <taxon>Spirochaetia</taxon>
        <taxon>Spirochaetales</taxon>
        <taxon>Spirochaetaceae</taxon>
        <taxon>Candidatus Thalassospirochaeta</taxon>
    </lineage>
</organism>